<protein>
    <submittedName>
        <fullName evidence="1">Uncharacterized protein</fullName>
    </submittedName>
</protein>
<gene>
    <name evidence="1" type="ORF">GA0061098_1004340</name>
</gene>
<reference evidence="2" key="1">
    <citation type="submission" date="2016-08" db="EMBL/GenBank/DDBJ databases">
        <authorList>
            <person name="Varghese N."/>
            <person name="Submissions Spin"/>
        </authorList>
    </citation>
    <scope>NUCLEOTIDE SEQUENCE [LARGE SCALE GENOMIC DNA]</scope>
    <source>
        <strain evidence="2">ERR11</strain>
    </source>
</reference>
<keyword evidence="2" id="KW-1185">Reference proteome</keyword>
<accession>A0A1C3VK25</accession>
<sequence length="58" mass="6757">MLLASLSLFRQPVNFVAAKWQTLIRVAGDPYRPELHYMRGPGPKWRAKYQASRLNRSL</sequence>
<organism evidence="1 2">
    <name type="scientific">Bradyrhizobium shewense</name>
    <dbReference type="NCBI Taxonomy" id="1761772"/>
    <lineage>
        <taxon>Bacteria</taxon>
        <taxon>Pseudomonadati</taxon>
        <taxon>Pseudomonadota</taxon>
        <taxon>Alphaproteobacteria</taxon>
        <taxon>Hyphomicrobiales</taxon>
        <taxon>Nitrobacteraceae</taxon>
        <taxon>Bradyrhizobium</taxon>
    </lineage>
</organism>
<dbReference type="Proteomes" id="UP000199184">
    <property type="component" value="Unassembled WGS sequence"/>
</dbReference>
<evidence type="ECO:0000313" key="1">
    <source>
        <dbReference type="EMBL" id="SCB28132.1"/>
    </source>
</evidence>
<proteinExistence type="predicted"/>
<name>A0A1C3VK25_9BRAD</name>
<dbReference type="EMBL" id="FMAI01000004">
    <property type="protein sequence ID" value="SCB28132.1"/>
    <property type="molecule type" value="Genomic_DNA"/>
</dbReference>
<evidence type="ECO:0000313" key="2">
    <source>
        <dbReference type="Proteomes" id="UP000199184"/>
    </source>
</evidence>
<dbReference type="AlphaFoldDB" id="A0A1C3VK25"/>
<dbReference type="RefSeq" id="WP_018316954.1">
    <property type="nucleotide sequence ID" value="NZ_FMAI01000004.1"/>
</dbReference>